<feature type="region of interest" description="Disordered" evidence="3">
    <location>
        <begin position="310"/>
        <end position="476"/>
    </location>
</feature>
<organism evidence="8 9">
    <name type="scientific">Wallemia ichthyophaga</name>
    <dbReference type="NCBI Taxonomy" id="245174"/>
    <lineage>
        <taxon>Eukaryota</taxon>
        <taxon>Fungi</taxon>
        <taxon>Dikarya</taxon>
        <taxon>Basidiomycota</taxon>
        <taxon>Wallemiomycotina</taxon>
        <taxon>Wallemiomycetes</taxon>
        <taxon>Wallemiales</taxon>
        <taxon>Wallemiaceae</taxon>
        <taxon>Wallemia</taxon>
    </lineage>
</organism>
<dbReference type="PROSITE" id="PS50010">
    <property type="entry name" value="DH_2"/>
    <property type="match status" value="1"/>
</dbReference>
<dbReference type="InterPro" id="IPR001180">
    <property type="entry name" value="CNH_dom"/>
</dbReference>
<dbReference type="Pfam" id="PF00780">
    <property type="entry name" value="CNH"/>
    <property type="match status" value="1"/>
</dbReference>
<dbReference type="InterPro" id="IPR001849">
    <property type="entry name" value="PH_domain"/>
</dbReference>
<dbReference type="InterPro" id="IPR001206">
    <property type="entry name" value="Diacylglycerol_kinase_cat_dom"/>
</dbReference>
<dbReference type="Gene3D" id="3.40.50.10330">
    <property type="entry name" value="Probable inorganic polyphosphate/atp-NAD kinase, domain 1"/>
    <property type="match status" value="1"/>
</dbReference>
<evidence type="ECO:0000256" key="1">
    <source>
        <dbReference type="ARBA" id="ARBA00022553"/>
    </source>
</evidence>
<evidence type="ECO:0000259" key="6">
    <source>
        <dbReference type="PROSITE" id="PS50146"/>
    </source>
</evidence>
<protein>
    <recommendedName>
        <fullName evidence="10">Rho1 guanine nucleotide exchange factor 1</fullName>
    </recommendedName>
</protein>
<dbReference type="PROSITE" id="PS50219">
    <property type="entry name" value="CNH"/>
    <property type="match status" value="1"/>
</dbReference>
<evidence type="ECO:0000259" key="4">
    <source>
        <dbReference type="PROSITE" id="PS50003"/>
    </source>
</evidence>
<accession>A0A4T0J4P4</accession>
<feature type="compositionally biased region" description="Low complexity" evidence="3">
    <location>
        <begin position="399"/>
        <end position="412"/>
    </location>
</feature>
<dbReference type="CDD" id="cd00160">
    <property type="entry name" value="RhoGEF"/>
    <property type="match status" value="1"/>
</dbReference>
<keyword evidence="2" id="KW-0344">Guanine-nucleotide releasing factor</keyword>
<proteinExistence type="predicted"/>
<feature type="compositionally biased region" description="Polar residues" evidence="3">
    <location>
        <begin position="533"/>
        <end position="558"/>
    </location>
</feature>
<dbReference type="Pfam" id="PF00621">
    <property type="entry name" value="RhoGEF"/>
    <property type="match status" value="1"/>
</dbReference>
<feature type="compositionally biased region" description="Basic residues" evidence="3">
    <location>
        <begin position="360"/>
        <end position="375"/>
    </location>
</feature>
<dbReference type="PANTHER" id="PTHR46572">
    <property type="entry name" value="RHO1 GDP-GTP EXCHANGE PROTEIN 1-RELATED"/>
    <property type="match status" value="1"/>
</dbReference>
<dbReference type="EMBL" id="SPOI01000093">
    <property type="protein sequence ID" value="TIB37649.1"/>
    <property type="molecule type" value="Genomic_DNA"/>
</dbReference>
<feature type="domain" description="DAGKc" evidence="6">
    <location>
        <begin position="1"/>
        <end position="84"/>
    </location>
</feature>
<keyword evidence="1" id="KW-0597">Phosphoprotein</keyword>
<feature type="domain" description="PH" evidence="4">
    <location>
        <begin position="850"/>
        <end position="985"/>
    </location>
</feature>
<gene>
    <name evidence="8" type="ORF">E3P86_02074</name>
</gene>
<dbReference type="InterPro" id="IPR017438">
    <property type="entry name" value="ATP-NAD_kinase_N"/>
</dbReference>
<dbReference type="GO" id="GO:0005085">
    <property type="term" value="F:guanyl-nucleotide exchange factor activity"/>
    <property type="evidence" value="ECO:0007669"/>
    <property type="project" value="UniProtKB-KW"/>
</dbReference>
<dbReference type="Gene3D" id="2.30.29.30">
    <property type="entry name" value="Pleckstrin-homology domain (PH domain)/Phosphotyrosine-binding domain (PTB)"/>
    <property type="match status" value="1"/>
</dbReference>
<dbReference type="SUPFAM" id="SSF48065">
    <property type="entry name" value="DBL homology domain (DH-domain)"/>
    <property type="match status" value="1"/>
</dbReference>
<evidence type="ECO:0000313" key="8">
    <source>
        <dbReference type="EMBL" id="TIB37649.1"/>
    </source>
</evidence>
<dbReference type="InterPro" id="IPR011993">
    <property type="entry name" value="PH-like_dom_sf"/>
</dbReference>
<evidence type="ECO:0008006" key="10">
    <source>
        <dbReference type="Google" id="ProtNLM"/>
    </source>
</evidence>
<name>A0A4T0J4P4_WALIC</name>
<dbReference type="PROSITE" id="PS50003">
    <property type="entry name" value="PH_DOMAIN"/>
    <property type="match status" value="1"/>
</dbReference>
<dbReference type="PROSITE" id="PS50146">
    <property type="entry name" value="DAGK"/>
    <property type="match status" value="1"/>
</dbReference>
<feature type="compositionally biased region" description="Polar residues" evidence="3">
    <location>
        <begin position="448"/>
        <end position="473"/>
    </location>
</feature>
<sequence length="1384" mass="157489">MGGDSTTHELLSGLSSASAGALTEVTIKLIIVPLGTANALYHSLHSHSHLDRHTVAYRLLALHAHVQNSENYRQLRISEVVVDQQTSRLAHVVVSTAVHAALLHRSEELRSADTSVERFKTAFMDVRTRWTEGTVHFERASRYQNGSFTPQMHPFSLEGPFTYLLATHIDRLEDGFVVAPKRNHFAADNDILRVVVVRPARDSRVRDLLDNREHDKARQIASHVLTDVMYAAYDNGRHVDMHYDNDEHVVEYFAVQGMVSFEGRNQRNQPKHVCVDGGLLEMNEGFTISRSSLSSSVSNSQEMDNRFIAFPVPQDNNSRRLSDVESNRQPPSYEEAVDHRAEIGDTNGATSTAGTAGTARTRRLMRPAKSFRHSASHPPPPVPTRPHQYHSISHINQYGSSSSGSASTSTSTNDRYTDSILQRNVQPLRINKRESFRPQPPTPLSPAISDNQSLHPVQQPHTHSRTSSVFSTESRVEPFYSRQTDDELDAMHNKLTLDEQEDQDLAQAIEISKTEVSQPFAFASDDVDHDSTAESSSSAYTPSAGPSNWSFVNPSEINPITPATPATSVSSIPQNESTFVKKERMRQHVENHNLKKWQTEMEDVTSEWHNLVNQETLHAFDKAEIARQSVLFEFMRTEKMYYNDLHFLEDVFVPPIRDTNMIPQQRRQQFLRDAVFNLSNLVANHKRGLMRIFDRQNEEHPLIESVADLILRACIIWQDDYEAYIKHWPIQEATLKSEMQSNKAFAAHCEACSRHPKAQRQNIIALLQRPVFRLPRYPLLLNRMLDYTPEDHSDRENLPIAARAISDIAKSTQPGIEQSNNKVKFWEMASALDFKLGELHDIDLLNDLRTLLYEGLLFKRERAATDLHGWRAKKVFILDNYILITEPGQKKKTDPIRYSLTSRPIPLEVCHIDNENPSPTHRTNCLLADERRSDGSRILFTHTEPEREVHGFILKNIGNGKEYKLYASTPEERQTWKSRISEAIVIRRAFVETNKLLVSHTLTDNIFQQSVLANTDKYNKASPHRINSASIFQWGARKYVTLATPEGVYMGFEDDKDSYRKVIGLNGVEGVTVLSQYSLLILHVDGQLYGYDLEEICPTSSHGPRRKFGRIRLCSSSERVTYYRVGSSVGKKVLITYVSNKTLHKSTVQFYEPLPINTRTQAYQDRNRVKKPKREVWIRETMPSIGLQTTGTARVLFPFPSSKHVAVVDEGSLRVLDPTDSRRILVLPRLYGSNSNIFRDRQQAKQYQSNLANITEMSHRGKLKPIELFTTKSGEYVLVFDSMGLYVNEKGVPLKNANVLRWNGTVNSAAVDGEYLILFCERFIEVRQKRSGKLLQIINLTKDVRLVSQNSLSDEEMVAVERHTIPPLRSHGLFDHAFKLTCTS</sequence>
<feature type="region of interest" description="Disordered" evidence="3">
    <location>
        <begin position="526"/>
        <end position="573"/>
    </location>
</feature>
<comment type="caution">
    <text evidence="8">The sequence shown here is derived from an EMBL/GenBank/DDBJ whole genome shotgun (WGS) entry which is preliminary data.</text>
</comment>
<dbReference type="GO" id="GO:0016301">
    <property type="term" value="F:kinase activity"/>
    <property type="evidence" value="ECO:0007669"/>
    <property type="project" value="InterPro"/>
</dbReference>
<dbReference type="SMART" id="SM00233">
    <property type="entry name" value="PH"/>
    <property type="match status" value="1"/>
</dbReference>
<feature type="compositionally biased region" description="Basic and acidic residues" evidence="3">
    <location>
        <begin position="317"/>
        <end position="326"/>
    </location>
</feature>
<dbReference type="Gene3D" id="1.20.900.10">
    <property type="entry name" value="Dbl homology (DH) domain"/>
    <property type="match status" value="1"/>
</dbReference>
<evidence type="ECO:0000313" key="9">
    <source>
        <dbReference type="Proteomes" id="UP000310689"/>
    </source>
</evidence>
<feature type="compositionally biased region" description="Polar residues" evidence="3">
    <location>
        <begin position="564"/>
        <end position="573"/>
    </location>
</feature>
<dbReference type="InterPro" id="IPR000219">
    <property type="entry name" value="DH_dom"/>
</dbReference>
<dbReference type="SMART" id="SM00036">
    <property type="entry name" value="CNH"/>
    <property type="match status" value="1"/>
</dbReference>
<dbReference type="InterPro" id="IPR041675">
    <property type="entry name" value="PH_5"/>
</dbReference>
<feature type="domain" description="DH" evidence="5">
    <location>
        <begin position="626"/>
        <end position="815"/>
    </location>
</feature>
<dbReference type="Proteomes" id="UP000310689">
    <property type="component" value="Unassembled WGS sequence"/>
</dbReference>
<dbReference type="PROSITE" id="PS50330">
    <property type="entry name" value="UIM"/>
    <property type="match status" value="1"/>
</dbReference>
<evidence type="ECO:0000259" key="7">
    <source>
        <dbReference type="PROSITE" id="PS50219"/>
    </source>
</evidence>
<feature type="compositionally biased region" description="Low complexity" evidence="3">
    <location>
        <begin position="344"/>
        <end position="359"/>
    </location>
</feature>
<dbReference type="SUPFAM" id="SSF50729">
    <property type="entry name" value="PH domain-like"/>
    <property type="match status" value="1"/>
</dbReference>
<dbReference type="PANTHER" id="PTHR46572:SF1">
    <property type="entry name" value="RHO1 GUANINE NUCLEOTIDE EXCHANGE FACTOR TUS1"/>
    <property type="match status" value="1"/>
</dbReference>
<dbReference type="InterPro" id="IPR035899">
    <property type="entry name" value="DBL_dom_sf"/>
</dbReference>
<dbReference type="InterPro" id="IPR016064">
    <property type="entry name" value="NAD/diacylglycerol_kinase_sf"/>
</dbReference>
<feature type="domain" description="CNH" evidence="7">
    <location>
        <begin position="1023"/>
        <end position="1353"/>
    </location>
</feature>
<dbReference type="InterPro" id="IPR003903">
    <property type="entry name" value="UIM_dom"/>
</dbReference>
<dbReference type="SMART" id="SM00325">
    <property type="entry name" value="RhoGEF"/>
    <property type="match status" value="1"/>
</dbReference>
<evidence type="ECO:0000259" key="5">
    <source>
        <dbReference type="PROSITE" id="PS50010"/>
    </source>
</evidence>
<reference evidence="8 9" key="1">
    <citation type="submission" date="2019-03" db="EMBL/GenBank/DDBJ databases">
        <title>Sequencing 23 genomes of Wallemia ichthyophaga.</title>
        <authorList>
            <person name="Gostincar C."/>
        </authorList>
    </citation>
    <scope>NUCLEOTIDE SEQUENCE [LARGE SCALE GENOMIC DNA]</scope>
    <source>
        <strain evidence="8 9">EXF-6200</strain>
    </source>
</reference>
<dbReference type="Pfam" id="PF15405">
    <property type="entry name" value="PH_5"/>
    <property type="match status" value="1"/>
</dbReference>
<dbReference type="SUPFAM" id="SSF111331">
    <property type="entry name" value="NAD kinase/diacylglycerol kinase-like"/>
    <property type="match status" value="1"/>
</dbReference>
<dbReference type="InterPro" id="IPR052233">
    <property type="entry name" value="Rho-type_GEFs"/>
</dbReference>
<evidence type="ECO:0000256" key="2">
    <source>
        <dbReference type="ARBA" id="ARBA00022658"/>
    </source>
</evidence>
<evidence type="ECO:0000256" key="3">
    <source>
        <dbReference type="SAM" id="MobiDB-lite"/>
    </source>
</evidence>